<sequence>MRKVIAFLMTVTVCLSLMIMPAMAAEDYPEVGFDFEAFEAQERIDGTPKVARWKYTSSTSQGISVKDKTATACIDVTGYKGTATRIVAYMYIQQLSGGNWITLDSHRYEFNSWHGDKEITYSPCPHGYTYRLKASYYVYSGSQYEYISATSANFVYN</sequence>
<gene>
    <name evidence="2" type="ORF">DW747_08520</name>
</gene>
<protein>
    <submittedName>
        <fullName evidence="2">Uncharacterized protein</fullName>
    </submittedName>
</protein>
<dbReference type="Proteomes" id="UP000261231">
    <property type="component" value="Unassembled WGS sequence"/>
</dbReference>
<evidence type="ECO:0000313" key="2">
    <source>
        <dbReference type="EMBL" id="RGC47702.1"/>
    </source>
</evidence>
<reference evidence="2 3" key="1">
    <citation type="submission" date="2018-08" db="EMBL/GenBank/DDBJ databases">
        <title>A genome reference for cultivated species of the human gut microbiota.</title>
        <authorList>
            <person name="Zou Y."/>
            <person name="Xue W."/>
            <person name="Luo G."/>
        </authorList>
    </citation>
    <scope>NUCLEOTIDE SEQUENCE [LARGE SCALE GENOMIC DNA]</scope>
    <source>
        <strain evidence="2 3">AM28-39</strain>
    </source>
</reference>
<dbReference type="AlphaFoldDB" id="A0A3E2XNA8"/>
<proteinExistence type="predicted"/>
<dbReference type="EMBL" id="QVFD01000006">
    <property type="protein sequence ID" value="RGC47702.1"/>
    <property type="molecule type" value="Genomic_DNA"/>
</dbReference>
<keyword evidence="1" id="KW-0732">Signal</keyword>
<keyword evidence="3" id="KW-1185">Reference proteome</keyword>
<feature type="chain" id="PRO_5017697177" evidence="1">
    <location>
        <begin position="25"/>
        <end position="157"/>
    </location>
</feature>
<comment type="caution">
    <text evidence="2">The sequence shown here is derived from an EMBL/GenBank/DDBJ whole genome shotgun (WGS) entry which is preliminary data.</text>
</comment>
<organism evidence="2 3">
    <name type="scientific">Coprococcus catus</name>
    <dbReference type="NCBI Taxonomy" id="116085"/>
    <lineage>
        <taxon>Bacteria</taxon>
        <taxon>Bacillati</taxon>
        <taxon>Bacillota</taxon>
        <taxon>Clostridia</taxon>
        <taxon>Lachnospirales</taxon>
        <taxon>Lachnospiraceae</taxon>
        <taxon>Coprococcus</taxon>
    </lineage>
</organism>
<name>A0A3E2XNA8_9FIRM</name>
<dbReference type="RefSeq" id="WP_117539988.1">
    <property type="nucleotide sequence ID" value="NZ_QVFD01000006.1"/>
</dbReference>
<feature type="signal peptide" evidence="1">
    <location>
        <begin position="1"/>
        <end position="24"/>
    </location>
</feature>
<evidence type="ECO:0000313" key="3">
    <source>
        <dbReference type="Proteomes" id="UP000261231"/>
    </source>
</evidence>
<accession>A0A3E2XNA8</accession>
<evidence type="ECO:0000256" key="1">
    <source>
        <dbReference type="SAM" id="SignalP"/>
    </source>
</evidence>